<evidence type="ECO:0000313" key="4">
    <source>
        <dbReference type="Proteomes" id="UP000322214"/>
    </source>
</evidence>
<evidence type="ECO:0008006" key="5">
    <source>
        <dbReference type="Google" id="ProtNLM"/>
    </source>
</evidence>
<reference evidence="3 4" key="1">
    <citation type="submission" date="2019-08" db="EMBL/GenBank/DDBJ databases">
        <title>Deep-cultivation of Planctomycetes and their phenomic and genomic characterization uncovers novel biology.</title>
        <authorList>
            <person name="Wiegand S."/>
            <person name="Jogler M."/>
            <person name="Boedeker C."/>
            <person name="Pinto D."/>
            <person name="Vollmers J."/>
            <person name="Rivas-Marin E."/>
            <person name="Kohn T."/>
            <person name="Peeters S.H."/>
            <person name="Heuer A."/>
            <person name="Rast P."/>
            <person name="Oberbeckmann S."/>
            <person name="Bunk B."/>
            <person name="Jeske O."/>
            <person name="Meyerdierks A."/>
            <person name="Storesund J.E."/>
            <person name="Kallscheuer N."/>
            <person name="Luecker S."/>
            <person name="Lage O.M."/>
            <person name="Pohl T."/>
            <person name="Merkel B.J."/>
            <person name="Hornburger P."/>
            <person name="Mueller R.-W."/>
            <person name="Bruemmer F."/>
            <person name="Labrenz M."/>
            <person name="Spormann A.M."/>
            <person name="Op den Camp H."/>
            <person name="Overmann J."/>
            <person name="Amann R."/>
            <person name="Jetten M.S.M."/>
            <person name="Mascher T."/>
            <person name="Medema M.H."/>
            <person name="Devos D.P."/>
            <person name="Kaster A.-K."/>
            <person name="Ovreas L."/>
            <person name="Rohde M."/>
            <person name="Galperin M.Y."/>
            <person name="Jogler C."/>
        </authorList>
    </citation>
    <scope>NUCLEOTIDE SEQUENCE [LARGE SCALE GENOMIC DNA]</scope>
    <source>
        <strain evidence="3 4">FC18</strain>
    </source>
</reference>
<keyword evidence="2" id="KW-0812">Transmembrane</keyword>
<evidence type="ECO:0000313" key="3">
    <source>
        <dbReference type="EMBL" id="QEG20376.1"/>
    </source>
</evidence>
<name>A0A5B9P716_9BACT</name>
<sequence>MIARYQNRFSDDDRRVGDDQRESDQDNSQLQLGSEILSKVRDYAAAKPMTIVAAGLAIGIVSGLILKRK</sequence>
<evidence type="ECO:0000256" key="1">
    <source>
        <dbReference type="SAM" id="MobiDB-lite"/>
    </source>
</evidence>
<dbReference type="RefSeq" id="WP_075082597.1">
    <property type="nucleotide sequence ID" value="NZ_CP042912.1"/>
</dbReference>
<dbReference type="Proteomes" id="UP000322214">
    <property type="component" value="Chromosome"/>
</dbReference>
<keyword evidence="2" id="KW-0472">Membrane</keyword>
<dbReference type="AlphaFoldDB" id="A0A5B9P716"/>
<feature type="region of interest" description="Disordered" evidence="1">
    <location>
        <begin position="1"/>
        <end position="30"/>
    </location>
</feature>
<protein>
    <recommendedName>
        <fullName evidence="5">DUF883 domain-containing protein</fullName>
    </recommendedName>
</protein>
<evidence type="ECO:0000256" key="2">
    <source>
        <dbReference type="SAM" id="Phobius"/>
    </source>
</evidence>
<keyword evidence="2" id="KW-1133">Transmembrane helix</keyword>
<feature type="compositionally biased region" description="Basic and acidic residues" evidence="1">
    <location>
        <begin position="9"/>
        <end position="24"/>
    </location>
</feature>
<organism evidence="3 4">
    <name type="scientific">Mariniblastus fucicola</name>
    <dbReference type="NCBI Taxonomy" id="980251"/>
    <lineage>
        <taxon>Bacteria</taxon>
        <taxon>Pseudomonadati</taxon>
        <taxon>Planctomycetota</taxon>
        <taxon>Planctomycetia</taxon>
        <taxon>Pirellulales</taxon>
        <taxon>Pirellulaceae</taxon>
        <taxon>Mariniblastus</taxon>
    </lineage>
</organism>
<dbReference type="EMBL" id="CP042912">
    <property type="protein sequence ID" value="QEG20376.1"/>
    <property type="molecule type" value="Genomic_DNA"/>
</dbReference>
<accession>A0A5B9P716</accession>
<dbReference type="KEGG" id="mff:MFFC18_02240"/>
<dbReference type="STRING" id="980251.GCA_001642875_04606"/>
<feature type="transmembrane region" description="Helical" evidence="2">
    <location>
        <begin position="48"/>
        <end position="66"/>
    </location>
</feature>
<gene>
    <name evidence="3" type="ORF">MFFC18_02240</name>
</gene>
<keyword evidence="4" id="KW-1185">Reference proteome</keyword>
<proteinExistence type="predicted"/>